<organism evidence="2 3">
    <name type="scientific">Roseateles terrae</name>
    <dbReference type="NCBI Taxonomy" id="431060"/>
    <lineage>
        <taxon>Bacteria</taxon>
        <taxon>Pseudomonadati</taxon>
        <taxon>Pseudomonadota</taxon>
        <taxon>Betaproteobacteria</taxon>
        <taxon>Burkholderiales</taxon>
        <taxon>Sphaerotilaceae</taxon>
        <taxon>Roseateles</taxon>
    </lineage>
</organism>
<feature type="region of interest" description="Disordered" evidence="1">
    <location>
        <begin position="1"/>
        <end position="26"/>
    </location>
</feature>
<sequence>MWTPSALSSSTGAHALVPDDAASGPAQDLAAQPLDRLRSVDAVGGLRGDPMAACRRTLVSARHLSPSTQTAALAMLSSLATDHRVQVPEGEDLRKQAVAGIQWAMETTLRGTEVIVTPERATPLRTIGDAHRPEAQRVRADALQARFHRGDPLHLVFCCDGQGTPEEDAAYRRKVLIPAREEGLPLMEHVLPLSRARFPPGLSGAFILSTPEDGPVAFAIRAAQADRIGSATCLTLWWGDPNGSDCQDILREWGRFVEDRTGQTLPSLLGAAAACLPR</sequence>
<evidence type="ECO:0000313" key="3">
    <source>
        <dbReference type="Proteomes" id="UP000574369"/>
    </source>
</evidence>
<gene>
    <name evidence="2" type="ORF">FHS28_000542</name>
</gene>
<evidence type="ECO:0000256" key="1">
    <source>
        <dbReference type="SAM" id="MobiDB-lite"/>
    </source>
</evidence>
<feature type="compositionally biased region" description="Polar residues" evidence="1">
    <location>
        <begin position="1"/>
        <end position="12"/>
    </location>
</feature>
<protein>
    <submittedName>
        <fullName evidence="2">Uncharacterized protein</fullName>
    </submittedName>
</protein>
<dbReference type="EMBL" id="JACHXO010000001">
    <property type="protein sequence ID" value="MBB3193177.1"/>
    <property type="molecule type" value="Genomic_DNA"/>
</dbReference>
<accession>A0ABR6GM81</accession>
<keyword evidence="3" id="KW-1185">Reference proteome</keyword>
<dbReference type="Proteomes" id="UP000574369">
    <property type="component" value="Unassembled WGS sequence"/>
</dbReference>
<proteinExistence type="predicted"/>
<evidence type="ECO:0000313" key="2">
    <source>
        <dbReference type="EMBL" id="MBB3193177.1"/>
    </source>
</evidence>
<comment type="caution">
    <text evidence="2">The sequence shown here is derived from an EMBL/GenBank/DDBJ whole genome shotgun (WGS) entry which is preliminary data.</text>
</comment>
<reference evidence="2 3" key="1">
    <citation type="submission" date="2020-08" db="EMBL/GenBank/DDBJ databases">
        <title>Genomic Encyclopedia of Type Strains, Phase III (KMG-III): the genomes of soil and plant-associated and newly described type strains.</title>
        <authorList>
            <person name="Whitman W."/>
        </authorList>
    </citation>
    <scope>NUCLEOTIDE SEQUENCE [LARGE SCALE GENOMIC DNA]</scope>
    <source>
        <strain evidence="2 3">CECT 7247</strain>
    </source>
</reference>
<dbReference type="RefSeq" id="WP_184294054.1">
    <property type="nucleotide sequence ID" value="NZ_JACHXO010000001.1"/>
</dbReference>
<name>A0ABR6GM81_9BURK</name>